<feature type="region of interest" description="Disordered" evidence="1">
    <location>
        <begin position="69"/>
        <end position="92"/>
    </location>
</feature>
<gene>
    <name evidence="2" type="ORF">K239x_34150</name>
</gene>
<evidence type="ECO:0000256" key="1">
    <source>
        <dbReference type="SAM" id="MobiDB-lite"/>
    </source>
</evidence>
<proteinExistence type="predicted"/>
<dbReference type="Proteomes" id="UP000319817">
    <property type="component" value="Chromosome"/>
</dbReference>
<dbReference type="RefSeq" id="WP_145419253.1">
    <property type="nucleotide sequence ID" value="NZ_CP036526.1"/>
</dbReference>
<accession>A0A517NWD2</accession>
<evidence type="ECO:0000313" key="3">
    <source>
        <dbReference type="Proteomes" id="UP000319817"/>
    </source>
</evidence>
<dbReference type="EMBL" id="CP036526">
    <property type="protein sequence ID" value="QDT11418.1"/>
    <property type="molecule type" value="Genomic_DNA"/>
</dbReference>
<evidence type="ECO:0000313" key="2">
    <source>
        <dbReference type="EMBL" id="QDT11418.1"/>
    </source>
</evidence>
<organism evidence="2 3">
    <name type="scientific">Stieleria marina</name>
    <dbReference type="NCBI Taxonomy" id="1930275"/>
    <lineage>
        <taxon>Bacteria</taxon>
        <taxon>Pseudomonadati</taxon>
        <taxon>Planctomycetota</taxon>
        <taxon>Planctomycetia</taxon>
        <taxon>Pirellulales</taxon>
        <taxon>Pirellulaceae</taxon>
        <taxon>Stieleria</taxon>
    </lineage>
</organism>
<reference evidence="2 3" key="1">
    <citation type="submission" date="2019-02" db="EMBL/GenBank/DDBJ databases">
        <title>Deep-cultivation of Planctomycetes and their phenomic and genomic characterization uncovers novel biology.</title>
        <authorList>
            <person name="Wiegand S."/>
            <person name="Jogler M."/>
            <person name="Boedeker C."/>
            <person name="Pinto D."/>
            <person name="Vollmers J."/>
            <person name="Rivas-Marin E."/>
            <person name="Kohn T."/>
            <person name="Peeters S.H."/>
            <person name="Heuer A."/>
            <person name="Rast P."/>
            <person name="Oberbeckmann S."/>
            <person name="Bunk B."/>
            <person name="Jeske O."/>
            <person name="Meyerdierks A."/>
            <person name="Storesund J.E."/>
            <person name="Kallscheuer N."/>
            <person name="Luecker S."/>
            <person name="Lage O.M."/>
            <person name="Pohl T."/>
            <person name="Merkel B.J."/>
            <person name="Hornburger P."/>
            <person name="Mueller R.-W."/>
            <person name="Bruemmer F."/>
            <person name="Labrenz M."/>
            <person name="Spormann A.M."/>
            <person name="Op den Camp H."/>
            <person name="Overmann J."/>
            <person name="Amann R."/>
            <person name="Jetten M.S.M."/>
            <person name="Mascher T."/>
            <person name="Medema M.H."/>
            <person name="Devos D.P."/>
            <person name="Kaster A.-K."/>
            <person name="Ovreas L."/>
            <person name="Rohde M."/>
            <person name="Galperin M.Y."/>
            <person name="Jogler C."/>
        </authorList>
    </citation>
    <scope>NUCLEOTIDE SEQUENCE [LARGE SCALE GENOMIC DNA]</scope>
    <source>
        <strain evidence="2 3">K23_9</strain>
    </source>
</reference>
<name>A0A517NWD2_9BACT</name>
<protein>
    <submittedName>
        <fullName evidence="2">Uncharacterized protein</fullName>
    </submittedName>
</protein>
<keyword evidence="3" id="KW-1185">Reference proteome</keyword>
<sequence length="92" mass="10635">MILQKIPVSKLRSNQIFLCRDGLLYRYFGERLAILLRLTDGSEPESETIRQFMDEDLIELVPSVINRNVRRDRRPPSQGSDSNHFDMSGVAI</sequence>
<dbReference type="AlphaFoldDB" id="A0A517NWD2"/>